<dbReference type="Pfam" id="PF01095">
    <property type="entry name" value="Pectinesterase"/>
    <property type="match status" value="2"/>
</dbReference>
<proteinExistence type="predicted"/>
<evidence type="ECO:0000256" key="6">
    <source>
        <dbReference type="ARBA" id="ARBA00023085"/>
    </source>
</evidence>
<dbReference type="InterPro" id="IPR012334">
    <property type="entry name" value="Pectin_lyas_fold"/>
</dbReference>
<evidence type="ECO:0000256" key="3">
    <source>
        <dbReference type="ARBA" id="ARBA00013229"/>
    </source>
</evidence>
<evidence type="ECO:0000256" key="10">
    <source>
        <dbReference type="RuleBase" id="RU000589"/>
    </source>
</evidence>
<evidence type="ECO:0000256" key="2">
    <source>
        <dbReference type="ARBA" id="ARBA00005184"/>
    </source>
</evidence>
<comment type="pathway">
    <text evidence="2 10">Glycan metabolism; pectin degradation; 2-dehydro-3-deoxy-D-gluconate from pectin: step 1/5.</text>
</comment>
<keyword evidence="5 10" id="KW-0378">Hydrolase</keyword>
<sequence>MVILWWSAGNCLTFDSTVAQDGSGNYKTITEAPKAAPNKRSKLHFIHVKRGTYNENVTISSNKTNIALVVVGDGVGVTIITASKSGKRFPTPSTGTLGSAFFRECEVYGTIDFIFGGGQAIFRNSAVYARTPLLGQGIRILAPGAYRASSSELYNIPCVGF</sequence>
<name>A0AAE1S108_9SOLA</name>
<evidence type="ECO:0000256" key="8">
    <source>
        <dbReference type="ARBA" id="ARBA00047928"/>
    </source>
</evidence>
<keyword evidence="7" id="KW-0961">Cell wall biogenesis/degradation</keyword>
<gene>
    <name evidence="12" type="ORF">RND71_019705</name>
</gene>
<dbReference type="Proteomes" id="UP001291623">
    <property type="component" value="Unassembled WGS sequence"/>
</dbReference>
<dbReference type="PANTHER" id="PTHR31707">
    <property type="entry name" value="PECTINESTERASE"/>
    <property type="match status" value="1"/>
</dbReference>
<dbReference type="AlphaFoldDB" id="A0AAE1S108"/>
<dbReference type="GO" id="GO:0030599">
    <property type="term" value="F:pectinesterase activity"/>
    <property type="evidence" value="ECO:0007669"/>
    <property type="project" value="UniProtKB-UniRule"/>
</dbReference>
<keyword evidence="6 10" id="KW-0063">Aspartyl esterase</keyword>
<dbReference type="GO" id="GO:0005576">
    <property type="term" value="C:extracellular region"/>
    <property type="evidence" value="ECO:0007669"/>
    <property type="project" value="UniProtKB-SubCell"/>
</dbReference>
<comment type="caution">
    <text evidence="12">The sequence shown here is derived from an EMBL/GenBank/DDBJ whole genome shotgun (WGS) entry which is preliminary data.</text>
</comment>
<evidence type="ECO:0000256" key="7">
    <source>
        <dbReference type="ARBA" id="ARBA00023316"/>
    </source>
</evidence>
<evidence type="ECO:0000256" key="9">
    <source>
        <dbReference type="PROSITE-ProRule" id="PRU10040"/>
    </source>
</evidence>
<dbReference type="Gene3D" id="2.160.20.10">
    <property type="entry name" value="Single-stranded right-handed beta-helix, Pectin lyase-like"/>
    <property type="match status" value="2"/>
</dbReference>
<keyword evidence="4" id="KW-0964">Secreted</keyword>
<dbReference type="GO" id="GO:0042545">
    <property type="term" value="P:cell wall modification"/>
    <property type="evidence" value="ECO:0007669"/>
    <property type="project" value="UniProtKB-UniRule"/>
</dbReference>
<evidence type="ECO:0000256" key="1">
    <source>
        <dbReference type="ARBA" id="ARBA00004613"/>
    </source>
</evidence>
<dbReference type="EMBL" id="JAVYJV010000010">
    <property type="protein sequence ID" value="KAK4360753.1"/>
    <property type="molecule type" value="Genomic_DNA"/>
</dbReference>
<dbReference type="GO" id="GO:0045490">
    <property type="term" value="P:pectin catabolic process"/>
    <property type="evidence" value="ECO:0007669"/>
    <property type="project" value="UniProtKB-UniRule"/>
</dbReference>
<evidence type="ECO:0000256" key="5">
    <source>
        <dbReference type="ARBA" id="ARBA00022801"/>
    </source>
</evidence>
<dbReference type="EC" id="3.1.1.11" evidence="3 10"/>
<feature type="signal peptide" evidence="10">
    <location>
        <begin position="1"/>
        <end position="19"/>
    </location>
</feature>
<evidence type="ECO:0000313" key="12">
    <source>
        <dbReference type="EMBL" id="KAK4360753.1"/>
    </source>
</evidence>
<evidence type="ECO:0000259" key="11">
    <source>
        <dbReference type="Pfam" id="PF01095"/>
    </source>
</evidence>
<keyword evidence="10" id="KW-0732">Signal</keyword>
<dbReference type="InterPro" id="IPR011050">
    <property type="entry name" value="Pectin_lyase_fold/virulence"/>
</dbReference>
<feature type="active site" evidence="9">
    <location>
        <position position="112"/>
    </location>
</feature>
<feature type="domain" description="Pectinesterase catalytic" evidence="11">
    <location>
        <begin position="101"/>
        <end position="145"/>
    </location>
</feature>
<dbReference type="InterPro" id="IPR000070">
    <property type="entry name" value="Pectinesterase_cat"/>
</dbReference>
<dbReference type="PROSITE" id="PS00503">
    <property type="entry name" value="PECTINESTERASE_2"/>
    <property type="match status" value="1"/>
</dbReference>
<keyword evidence="13" id="KW-1185">Reference proteome</keyword>
<comment type="subcellular location">
    <subcellularLocation>
        <location evidence="1">Secreted</location>
    </subcellularLocation>
</comment>
<evidence type="ECO:0000256" key="4">
    <source>
        <dbReference type="ARBA" id="ARBA00022525"/>
    </source>
</evidence>
<comment type="catalytic activity">
    <reaction evidence="8 10">
        <text>[(1-&gt;4)-alpha-D-galacturonosyl methyl ester](n) + n H2O = [(1-&gt;4)-alpha-D-galacturonosyl](n) + n methanol + n H(+)</text>
        <dbReference type="Rhea" id="RHEA:22380"/>
        <dbReference type="Rhea" id="RHEA-COMP:14570"/>
        <dbReference type="Rhea" id="RHEA-COMP:14573"/>
        <dbReference type="ChEBI" id="CHEBI:15377"/>
        <dbReference type="ChEBI" id="CHEBI:15378"/>
        <dbReference type="ChEBI" id="CHEBI:17790"/>
        <dbReference type="ChEBI" id="CHEBI:140522"/>
        <dbReference type="ChEBI" id="CHEBI:140523"/>
        <dbReference type="EC" id="3.1.1.11"/>
    </reaction>
</comment>
<organism evidence="12 13">
    <name type="scientific">Anisodus tanguticus</name>
    <dbReference type="NCBI Taxonomy" id="243964"/>
    <lineage>
        <taxon>Eukaryota</taxon>
        <taxon>Viridiplantae</taxon>
        <taxon>Streptophyta</taxon>
        <taxon>Embryophyta</taxon>
        <taxon>Tracheophyta</taxon>
        <taxon>Spermatophyta</taxon>
        <taxon>Magnoliopsida</taxon>
        <taxon>eudicotyledons</taxon>
        <taxon>Gunneridae</taxon>
        <taxon>Pentapetalae</taxon>
        <taxon>asterids</taxon>
        <taxon>lamiids</taxon>
        <taxon>Solanales</taxon>
        <taxon>Solanaceae</taxon>
        <taxon>Solanoideae</taxon>
        <taxon>Hyoscyameae</taxon>
        <taxon>Anisodus</taxon>
    </lineage>
</organism>
<evidence type="ECO:0000313" key="13">
    <source>
        <dbReference type="Proteomes" id="UP001291623"/>
    </source>
</evidence>
<feature type="domain" description="Pectinesterase catalytic" evidence="11">
    <location>
        <begin position="16"/>
        <end position="97"/>
    </location>
</feature>
<feature type="chain" id="PRO_5041780594" description="Pectinesterase" evidence="10">
    <location>
        <begin position="20"/>
        <end position="161"/>
    </location>
</feature>
<reference evidence="12" key="1">
    <citation type="submission" date="2023-12" db="EMBL/GenBank/DDBJ databases">
        <title>Genome assembly of Anisodus tanguticus.</title>
        <authorList>
            <person name="Wang Y.-J."/>
        </authorList>
    </citation>
    <scope>NUCLEOTIDE SEQUENCE</scope>
    <source>
        <strain evidence="12">KB-2021</strain>
        <tissue evidence="12">Leaf</tissue>
    </source>
</reference>
<accession>A0AAE1S108</accession>
<dbReference type="SUPFAM" id="SSF51126">
    <property type="entry name" value="Pectin lyase-like"/>
    <property type="match status" value="1"/>
</dbReference>
<dbReference type="InterPro" id="IPR033131">
    <property type="entry name" value="Pectinesterase_Asp_AS"/>
</dbReference>
<protein>
    <recommendedName>
        <fullName evidence="3 10">Pectinesterase</fullName>
        <ecNumber evidence="3 10">3.1.1.11</ecNumber>
    </recommendedName>
</protein>